<evidence type="ECO:0000256" key="1">
    <source>
        <dbReference type="SAM" id="MobiDB-lite"/>
    </source>
</evidence>
<gene>
    <name evidence="3" type="ORF">Din_019792</name>
</gene>
<evidence type="ECO:0000259" key="2">
    <source>
        <dbReference type="Pfam" id="PF13251"/>
    </source>
</evidence>
<feature type="domain" description="DUF4042" evidence="2">
    <location>
        <begin position="397"/>
        <end position="578"/>
    </location>
</feature>
<reference evidence="3" key="1">
    <citation type="submission" date="2019-08" db="EMBL/GenBank/DDBJ databases">
        <title>Reference gene set and small RNA set construction with multiple tissues from Davidia involucrata Baill.</title>
        <authorList>
            <person name="Yang H."/>
            <person name="Zhou C."/>
            <person name="Li G."/>
            <person name="Wang J."/>
            <person name="Gao P."/>
            <person name="Wang M."/>
            <person name="Wang R."/>
            <person name="Zhao Y."/>
        </authorList>
    </citation>
    <scope>NUCLEOTIDE SEQUENCE</scope>
    <source>
        <tissue evidence="3">Mixed with DoveR01_LX</tissue>
    </source>
</reference>
<feature type="region of interest" description="Disordered" evidence="1">
    <location>
        <begin position="372"/>
        <end position="392"/>
    </location>
</feature>
<proteinExistence type="predicted"/>
<dbReference type="AlphaFoldDB" id="A0A5B7A3Y4"/>
<dbReference type="PANTHER" id="PTHR13366">
    <property type="entry name" value="MALARIA ANTIGEN-RELATED"/>
    <property type="match status" value="1"/>
</dbReference>
<dbReference type="InterPro" id="IPR011989">
    <property type="entry name" value="ARM-like"/>
</dbReference>
<protein>
    <submittedName>
        <fullName evidence="3">Putative HEAT repeat-containing protein 6</fullName>
    </submittedName>
</protein>
<dbReference type="InterPro" id="IPR025283">
    <property type="entry name" value="DUF4042"/>
</dbReference>
<dbReference type="InterPro" id="IPR016024">
    <property type="entry name" value="ARM-type_fold"/>
</dbReference>
<dbReference type="InterPro" id="IPR052107">
    <property type="entry name" value="HEAT6"/>
</dbReference>
<evidence type="ECO:0000313" key="3">
    <source>
        <dbReference type="EMBL" id="MPA50351.1"/>
    </source>
</evidence>
<dbReference type="PANTHER" id="PTHR13366:SF0">
    <property type="entry name" value="HEAT REPEAT-CONTAINING PROTEIN 6"/>
    <property type="match status" value="1"/>
</dbReference>
<name>A0A5B7A3Y4_DAVIN</name>
<dbReference type="Gene3D" id="1.25.10.10">
    <property type="entry name" value="Leucine-rich Repeat Variant"/>
    <property type="match status" value="2"/>
</dbReference>
<dbReference type="SUPFAM" id="SSF48371">
    <property type="entry name" value="ARM repeat"/>
    <property type="match status" value="1"/>
</dbReference>
<dbReference type="EMBL" id="GHES01019792">
    <property type="protein sequence ID" value="MPA50351.1"/>
    <property type="molecule type" value="Transcribed_RNA"/>
</dbReference>
<sequence>MAASSSSVRSWRTAFLTLRDETLTNPPRATVVSLLHHLILSQSETLVAASPYLPPHEVTSDVMFLMELTRNTFDAKGNDDLTDTFTHLSPLIHDVSHRVSLEINPTSWALVLDSFGRMLDILFSKAGTKRTFLGNVGVIRAINQCLETIKCLLSVYQRKCSLSENTQLLNFLLSIVASSHAELFCLFYSSGNQRCAAEFGKRIPRCNSLWEVQTVAFTMIGEVFSRVGSSFPVDIWQSTIEVLKKVMDALASKSLLVEDNVMARFYTSLLHCLHLVLIDPKGSLSDHVAGFVAALRMFFIYGLTKISQLVCPRTGHNQELSSPSLKLNLVESNKTDCGPYRPPHLRKKDQANLQQPKAWKSLSFSDHESTVDYTSSDSDYSDSDGSAKDTDNVRSSKARVAAIVCIQDLCRADPKSFTAQWTMLLPSSDVLQPRKYEGTLMTCLLFDPYLKARIASASTLATMLDGPASVFLQVAEYKESSKCGSFTALSSSLGQILMQLHTGILYFLLHETHSGLLAASFKILMLLISSTPYSRMPGELLPTVISSLLARIEEGFPFRSDQTGLLAATINCLTSALSAPPSSLKVKDMFVAELSRGFVDAQGKSGALSTIFRYCEPVTSPTISFEALQALRAVSHNYPNIMFVCWERVSAVVYGFLRLASPEVPTRMWKDHVGNTVGSMGEKVITAVIKVLDECLRAISGFRGTEDLLDDKLLDYPFTSDYTRIKKISSAPSYGSEIPAVTKDEPETCQSGSEQWCEAIEKHMPLILWHTSAMVRTASVTCFAGITSSVFFSLPKEKQDFILTSSINAALNDEVPSVRSAACRAIGVITCFPQISESAEILDKFIHAAEINTHDQLVSVRITASWALANVCDSLRHCINAFTSERCSIDSKASSQLIALSTECALRLTKDGDKVKANAVRALGNLSRFVHFSNKSGVHDNLVDGRDLSLIINGAEKLPASSDLKDNHREQLASNSFQSACLEDSCWLERIVQAFLSCVTTGNVKVQWNVCHALSNLFLNETLKLQDMDWAPSVFSILLLLLRDSSNFKIRIQAAAALAVPATILDYGRSFSDVVQGVEHILEHLSSDQISTPSSFKYRIALEKQLTSTMLHVLSLASRTDHQPTRDFLVKKASFLEEWFKVLCSSLRETSSQLEAEDNSTNSQKKEVIAKAIRSLTDVYEGRNHHAIARRFDKLANSMQ</sequence>
<organism evidence="3">
    <name type="scientific">Davidia involucrata</name>
    <name type="common">Dove tree</name>
    <dbReference type="NCBI Taxonomy" id="16924"/>
    <lineage>
        <taxon>Eukaryota</taxon>
        <taxon>Viridiplantae</taxon>
        <taxon>Streptophyta</taxon>
        <taxon>Embryophyta</taxon>
        <taxon>Tracheophyta</taxon>
        <taxon>Spermatophyta</taxon>
        <taxon>Magnoliopsida</taxon>
        <taxon>eudicotyledons</taxon>
        <taxon>Gunneridae</taxon>
        <taxon>Pentapetalae</taxon>
        <taxon>asterids</taxon>
        <taxon>Cornales</taxon>
        <taxon>Nyssaceae</taxon>
        <taxon>Davidia</taxon>
    </lineage>
</organism>
<dbReference type="Pfam" id="PF13251">
    <property type="entry name" value="DUF4042"/>
    <property type="match status" value="1"/>
</dbReference>
<accession>A0A5B7A3Y4</accession>